<dbReference type="Gene3D" id="1.10.287.1260">
    <property type="match status" value="1"/>
</dbReference>
<accession>E1X429</accession>
<evidence type="ECO:0000256" key="2">
    <source>
        <dbReference type="ARBA" id="ARBA00008017"/>
    </source>
</evidence>
<evidence type="ECO:0000259" key="8">
    <source>
        <dbReference type="Pfam" id="PF00924"/>
    </source>
</evidence>
<feature type="domain" description="Mechanosensitive ion channel MscS C-terminal" evidence="9">
    <location>
        <begin position="189"/>
        <end position="272"/>
    </location>
</feature>
<dbReference type="InterPro" id="IPR006685">
    <property type="entry name" value="MscS_channel_2nd"/>
</dbReference>
<dbReference type="GO" id="GO:0008381">
    <property type="term" value="F:mechanosensitive monoatomic ion channel activity"/>
    <property type="evidence" value="ECO:0007669"/>
    <property type="project" value="InterPro"/>
</dbReference>
<dbReference type="PATRIC" id="fig|862908.3.peg.435"/>
<dbReference type="Pfam" id="PF21082">
    <property type="entry name" value="MS_channel_3rd"/>
    <property type="match status" value="1"/>
</dbReference>
<dbReference type="InterPro" id="IPR023408">
    <property type="entry name" value="MscS_beta-dom_sf"/>
</dbReference>
<proteinExistence type="inferred from homology"/>
<dbReference type="Gene3D" id="3.30.70.100">
    <property type="match status" value="1"/>
</dbReference>
<dbReference type="InterPro" id="IPR011066">
    <property type="entry name" value="MscS_channel_C_sf"/>
</dbReference>
<evidence type="ECO:0000259" key="10">
    <source>
        <dbReference type="Pfam" id="PF21088"/>
    </source>
</evidence>
<dbReference type="InterPro" id="IPR011014">
    <property type="entry name" value="MscS_channel_TM-2"/>
</dbReference>
<comment type="similarity">
    <text evidence="2">Belongs to the MscS (TC 1.A.23) family.</text>
</comment>
<name>E1X429_HALMS</name>
<dbReference type="RefSeq" id="WP_014243157.1">
    <property type="nucleotide sequence ID" value="NC_016620.1"/>
</dbReference>
<sequence>MKKINTENIYSILQEKVVSWIGSLLKILPNIIVAFSVILLFILLSHLVKKISTPLLRRFFKSRTVVDLIGTSIYLTILLVGVFISLEVLHLEKTVTSLLAGAGVIGLALGFAFQEIASNFVSGIFIAFKEPYQVGDIVEIDSYLGEVKKISLRTTSIMTFQGLEVLIPNKDMFTKPFINYSTTPTRRLDIKVGVSYSDDLELVTEVTKKALEEIDGRVETSEVEVHFEEFGDSSINLCAKVWIHFTKNYNFFNSRHQAILSIKKHYDENAITIPFPIRTIEMQGKS</sequence>
<evidence type="ECO:0000256" key="3">
    <source>
        <dbReference type="ARBA" id="ARBA00022475"/>
    </source>
</evidence>
<dbReference type="eggNOG" id="COG0668">
    <property type="taxonomic scope" value="Bacteria"/>
</dbReference>
<dbReference type="Pfam" id="PF21088">
    <property type="entry name" value="MS_channel_1st"/>
    <property type="match status" value="1"/>
</dbReference>
<evidence type="ECO:0000313" key="12">
    <source>
        <dbReference type="Proteomes" id="UP000008963"/>
    </source>
</evidence>
<evidence type="ECO:0000256" key="7">
    <source>
        <dbReference type="SAM" id="Phobius"/>
    </source>
</evidence>
<feature type="domain" description="Mechanosensitive ion channel transmembrane helices 2/3" evidence="10">
    <location>
        <begin position="73"/>
        <end position="114"/>
    </location>
</feature>
<protein>
    <submittedName>
        <fullName evidence="11">Transport-related inner membrane protein</fullName>
    </submittedName>
</protein>
<dbReference type="SUPFAM" id="SSF82861">
    <property type="entry name" value="Mechanosensitive channel protein MscS (YggB), transmembrane region"/>
    <property type="match status" value="1"/>
</dbReference>
<keyword evidence="6 7" id="KW-0472">Membrane</keyword>
<evidence type="ECO:0000256" key="5">
    <source>
        <dbReference type="ARBA" id="ARBA00022989"/>
    </source>
</evidence>
<dbReference type="GO" id="GO:0005886">
    <property type="term" value="C:plasma membrane"/>
    <property type="evidence" value="ECO:0007669"/>
    <property type="project" value="UniProtKB-SubCell"/>
</dbReference>
<feature type="transmembrane region" description="Helical" evidence="7">
    <location>
        <begin position="95"/>
        <end position="113"/>
    </location>
</feature>
<evidence type="ECO:0000259" key="9">
    <source>
        <dbReference type="Pfam" id="PF21082"/>
    </source>
</evidence>
<dbReference type="InterPro" id="IPR049278">
    <property type="entry name" value="MS_channel_C"/>
</dbReference>
<dbReference type="SUPFAM" id="SSF82689">
    <property type="entry name" value="Mechanosensitive channel protein MscS (YggB), C-terminal domain"/>
    <property type="match status" value="1"/>
</dbReference>
<keyword evidence="3" id="KW-1003">Cell membrane</keyword>
<dbReference type="KEGG" id="bmx:BMS_0455"/>
<evidence type="ECO:0000256" key="4">
    <source>
        <dbReference type="ARBA" id="ARBA00022692"/>
    </source>
</evidence>
<reference evidence="12" key="1">
    <citation type="journal article" date="2013" name="ISME J.">
        <title>A small predatory core genome in the divergent marine Bacteriovorax marinus SJ and the terrestrial Bdellovibrio bacteriovorus.</title>
        <authorList>
            <person name="Crossman L.C."/>
            <person name="Chen H."/>
            <person name="Cerdeno-Tarraga A.M."/>
            <person name="Brooks K."/>
            <person name="Quail M.A."/>
            <person name="Pineiro S.A."/>
            <person name="Hobley L."/>
            <person name="Sockett R.E."/>
            <person name="Bentley S.D."/>
            <person name="Parkhill J."/>
            <person name="Williams H.N."/>
            <person name="Stine O.C."/>
        </authorList>
    </citation>
    <scope>NUCLEOTIDE SEQUENCE [LARGE SCALE GENOMIC DNA]</scope>
    <source>
        <strain evidence="12">ATCC BAA-682 / DSM 15412 / SJ</strain>
    </source>
</reference>
<keyword evidence="5 7" id="KW-1133">Transmembrane helix</keyword>
<dbReference type="SUPFAM" id="SSF50182">
    <property type="entry name" value="Sm-like ribonucleoproteins"/>
    <property type="match status" value="1"/>
</dbReference>
<feature type="transmembrane region" description="Helical" evidence="7">
    <location>
        <begin position="65"/>
        <end position="89"/>
    </location>
</feature>
<comment type="subcellular location">
    <subcellularLocation>
        <location evidence="1">Cell membrane</location>
        <topology evidence="1">Multi-pass membrane protein</topology>
    </subcellularLocation>
</comment>
<evidence type="ECO:0000256" key="6">
    <source>
        <dbReference type="ARBA" id="ARBA00023136"/>
    </source>
</evidence>
<gene>
    <name evidence="11" type="ordered locus">BMS_0455</name>
</gene>
<feature type="domain" description="Mechanosensitive ion channel MscS" evidence="8">
    <location>
        <begin position="116"/>
        <end position="181"/>
    </location>
</feature>
<dbReference type="Gene3D" id="2.30.30.60">
    <property type="match status" value="1"/>
</dbReference>
<keyword evidence="12" id="KW-1185">Reference proteome</keyword>
<dbReference type="PANTHER" id="PTHR30221:SF1">
    <property type="entry name" value="SMALL-CONDUCTANCE MECHANOSENSITIVE CHANNEL"/>
    <property type="match status" value="1"/>
</dbReference>
<feature type="transmembrane region" description="Helical" evidence="7">
    <location>
        <begin position="20"/>
        <end position="44"/>
    </location>
</feature>
<evidence type="ECO:0000256" key="1">
    <source>
        <dbReference type="ARBA" id="ARBA00004651"/>
    </source>
</evidence>
<dbReference type="HOGENOM" id="CLU_037945_1_0_7"/>
<evidence type="ECO:0000313" key="11">
    <source>
        <dbReference type="EMBL" id="CBW25369.1"/>
    </source>
</evidence>
<dbReference type="InterPro" id="IPR045275">
    <property type="entry name" value="MscS_archaea/bacteria_type"/>
</dbReference>
<dbReference type="InterPro" id="IPR010920">
    <property type="entry name" value="LSM_dom_sf"/>
</dbReference>
<dbReference type="OrthoDB" id="9814206at2"/>
<dbReference type="EMBL" id="FQ312005">
    <property type="protein sequence ID" value="CBW25369.1"/>
    <property type="molecule type" value="Genomic_DNA"/>
</dbReference>
<dbReference type="Pfam" id="PF00924">
    <property type="entry name" value="MS_channel_2nd"/>
    <property type="match status" value="1"/>
</dbReference>
<organism evidence="11 12">
    <name type="scientific">Halobacteriovorax marinus (strain ATCC BAA-682 / DSM 15412 / SJ)</name>
    <name type="common">Bacteriovorax marinus</name>
    <dbReference type="NCBI Taxonomy" id="862908"/>
    <lineage>
        <taxon>Bacteria</taxon>
        <taxon>Pseudomonadati</taxon>
        <taxon>Bdellovibrionota</taxon>
        <taxon>Bacteriovoracia</taxon>
        <taxon>Bacteriovoracales</taxon>
        <taxon>Halobacteriovoraceae</taxon>
        <taxon>Halobacteriovorax</taxon>
    </lineage>
</organism>
<dbReference type="InterPro" id="IPR049142">
    <property type="entry name" value="MS_channel_1st"/>
</dbReference>
<dbReference type="STRING" id="862908.BMS_0455"/>
<dbReference type="AlphaFoldDB" id="E1X429"/>
<dbReference type="PANTHER" id="PTHR30221">
    <property type="entry name" value="SMALL-CONDUCTANCE MECHANOSENSITIVE CHANNEL"/>
    <property type="match status" value="1"/>
</dbReference>
<dbReference type="Proteomes" id="UP000008963">
    <property type="component" value="Chromosome"/>
</dbReference>
<keyword evidence="4 7" id="KW-0812">Transmembrane</keyword>